<dbReference type="WBParaSite" id="Csp11.Scaffold628.g6987.t1">
    <property type="protein sequence ID" value="Csp11.Scaffold628.g6987.t1"/>
    <property type="gene ID" value="Csp11.Scaffold628.g6987"/>
</dbReference>
<dbReference type="AlphaFoldDB" id="A0A1I7TL43"/>
<evidence type="ECO:0000256" key="1">
    <source>
        <dbReference type="SAM" id="Coils"/>
    </source>
</evidence>
<evidence type="ECO:0000256" key="2">
    <source>
        <dbReference type="SAM" id="MobiDB-lite"/>
    </source>
</evidence>
<evidence type="ECO:0000313" key="4">
    <source>
        <dbReference type="WBParaSite" id="Csp11.Scaffold628.g6987.t1"/>
    </source>
</evidence>
<keyword evidence="3" id="KW-1185">Reference proteome</keyword>
<feature type="coiled-coil region" evidence="1">
    <location>
        <begin position="137"/>
        <end position="164"/>
    </location>
</feature>
<feature type="region of interest" description="Disordered" evidence="2">
    <location>
        <begin position="344"/>
        <end position="364"/>
    </location>
</feature>
<feature type="compositionally biased region" description="Basic and acidic residues" evidence="2">
    <location>
        <begin position="345"/>
        <end position="364"/>
    </location>
</feature>
<feature type="compositionally biased region" description="Polar residues" evidence="2">
    <location>
        <begin position="222"/>
        <end position="243"/>
    </location>
</feature>
<feature type="region of interest" description="Disordered" evidence="2">
    <location>
        <begin position="198"/>
        <end position="243"/>
    </location>
</feature>
<accession>A0A1I7TL43</accession>
<proteinExistence type="predicted"/>
<name>A0A1I7TL43_9PELO</name>
<dbReference type="eggNOG" id="ENOG502RUH7">
    <property type="taxonomic scope" value="Eukaryota"/>
</dbReference>
<sequence length="364" mass="42717">MNPVRSHRWVMLDETTRALQVIIQKARGIESNLKEKNHVRSMLLATRGHSLQTQHQESKLSTMMNVLKVQWEIEKEMNDYHENYKSYKENMRKIDDLVKLNVFNAADINTAFVKANIADKVNRKNFKEECEINANHQRRALREIEILQQEVEDEQDQAKEDRLSTWNQIQLWTKTIMEKLDGIEKIIAAESCSRCTHTEKIENTTDTRSEPDEKMEEAPVKSDSSSRNSTPIEDSARYRSSTGNRSREKIYRLLVPFNFSMNGSEIRCQFCNLCHLSNECGNYRNIAERRSIIKHSGRCKICLNLHPRAACRRRHIECSFCRKDGVHDNSHHAALCRRPMNRTMNESELRNNRRGTETKPERRD</sequence>
<keyword evidence="1" id="KW-0175">Coiled coil</keyword>
<evidence type="ECO:0000313" key="3">
    <source>
        <dbReference type="Proteomes" id="UP000095282"/>
    </source>
</evidence>
<organism evidence="3 4">
    <name type="scientific">Caenorhabditis tropicalis</name>
    <dbReference type="NCBI Taxonomy" id="1561998"/>
    <lineage>
        <taxon>Eukaryota</taxon>
        <taxon>Metazoa</taxon>
        <taxon>Ecdysozoa</taxon>
        <taxon>Nematoda</taxon>
        <taxon>Chromadorea</taxon>
        <taxon>Rhabditida</taxon>
        <taxon>Rhabditina</taxon>
        <taxon>Rhabditomorpha</taxon>
        <taxon>Rhabditoidea</taxon>
        <taxon>Rhabditidae</taxon>
        <taxon>Peloderinae</taxon>
        <taxon>Caenorhabditis</taxon>
    </lineage>
</organism>
<dbReference type="STRING" id="1561998.A0A1I7TL43"/>
<protein>
    <submittedName>
        <fullName evidence="4">DUF1758 domain-containing protein</fullName>
    </submittedName>
</protein>
<dbReference type="Proteomes" id="UP000095282">
    <property type="component" value="Unplaced"/>
</dbReference>
<reference evidence="4" key="1">
    <citation type="submission" date="2016-11" db="UniProtKB">
        <authorList>
            <consortium name="WormBaseParasite"/>
        </authorList>
    </citation>
    <scope>IDENTIFICATION</scope>
</reference>
<feature type="compositionally biased region" description="Basic and acidic residues" evidence="2">
    <location>
        <begin position="198"/>
        <end position="220"/>
    </location>
</feature>